<protein>
    <submittedName>
        <fullName evidence="1">Uncharacterized protein</fullName>
    </submittedName>
</protein>
<keyword evidence="2" id="KW-1185">Reference proteome</keyword>
<evidence type="ECO:0000313" key="1">
    <source>
        <dbReference type="EMBL" id="MCK7612766.1"/>
    </source>
</evidence>
<name>A0ABT0GTK9_9HYPH</name>
<sequence length="128" mass="14086">MSRRIHSPAAATSGLKTGMRVTAVLAVSLALGACQSQFQKPSDLLFAPTFSKNRSDLPYTANTQYDCRAFTGNGWKGIASGRIHNFGQDYQLSQAGCFKSQNECQAWLMVMRGYIDVPRYMRCAPHSA</sequence>
<reference evidence="1" key="1">
    <citation type="submission" date="2022-04" db="EMBL/GenBank/DDBJ databases">
        <title>Roseibium sp. CAU 1639 isolated from mud.</title>
        <authorList>
            <person name="Kim W."/>
        </authorList>
    </citation>
    <scope>NUCLEOTIDE SEQUENCE</scope>
    <source>
        <strain evidence="1">CAU 1639</strain>
    </source>
</reference>
<organism evidence="1 2">
    <name type="scientific">Roseibium sediminicola</name>
    <dbReference type="NCBI Taxonomy" id="2933272"/>
    <lineage>
        <taxon>Bacteria</taxon>
        <taxon>Pseudomonadati</taxon>
        <taxon>Pseudomonadota</taxon>
        <taxon>Alphaproteobacteria</taxon>
        <taxon>Hyphomicrobiales</taxon>
        <taxon>Stappiaceae</taxon>
        <taxon>Roseibium</taxon>
    </lineage>
</organism>
<comment type="caution">
    <text evidence="1">The sequence shown here is derived from an EMBL/GenBank/DDBJ whole genome shotgun (WGS) entry which is preliminary data.</text>
</comment>
<gene>
    <name evidence="1" type="ORF">M0H32_11385</name>
</gene>
<proteinExistence type="predicted"/>
<evidence type="ECO:0000313" key="2">
    <source>
        <dbReference type="Proteomes" id="UP001431221"/>
    </source>
</evidence>
<dbReference type="Proteomes" id="UP001431221">
    <property type="component" value="Unassembled WGS sequence"/>
</dbReference>
<dbReference type="PROSITE" id="PS51257">
    <property type="entry name" value="PROKAR_LIPOPROTEIN"/>
    <property type="match status" value="1"/>
</dbReference>
<accession>A0ABT0GTK9</accession>
<dbReference type="EMBL" id="JALNMJ010000006">
    <property type="protein sequence ID" value="MCK7612766.1"/>
    <property type="molecule type" value="Genomic_DNA"/>
</dbReference>
<dbReference type="RefSeq" id="WP_248153968.1">
    <property type="nucleotide sequence ID" value="NZ_JALNMJ010000006.1"/>
</dbReference>